<dbReference type="Proteomes" id="UP000243588">
    <property type="component" value="Unassembled WGS sequence"/>
</dbReference>
<evidence type="ECO:0000313" key="1">
    <source>
        <dbReference type="EMBL" id="SDH67093.1"/>
    </source>
</evidence>
<protein>
    <submittedName>
        <fullName evidence="1">Uncharacterized protein</fullName>
    </submittedName>
</protein>
<sequence length="50" mass="5914">MCTLILDSHPVLFDHRGDYSRLVSLNVIRNTGQMYNQNQLKANVLWDIFY</sequence>
<gene>
    <name evidence="1" type="ORF">SAMN05421818_11011</name>
</gene>
<reference evidence="2" key="1">
    <citation type="submission" date="2016-10" db="EMBL/GenBank/DDBJ databases">
        <authorList>
            <person name="Varghese N."/>
            <person name="Submissions S."/>
        </authorList>
    </citation>
    <scope>NUCLEOTIDE SEQUENCE [LARGE SCALE GENOMIC DNA]</scope>
    <source>
        <strain evidence="2">DSM 23313</strain>
    </source>
</reference>
<keyword evidence="2" id="KW-1185">Reference proteome</keyword>
<accession>A0A1G8EB22</accession>
<dbReference type="EMBL" id="FNDQ01000010">
    <property type="protein sequence ID" value="SDH67093.1"/>
    <property type="molecule type" value="Genomic_DNA"/>
</dbReference>
<proteinExistence type="predicted"/>
<name>A0A1G8EB22_9FLAO</name>
<organism evidence="1 2">
    <name type="scientific">Myroides phaeus</name>
    <dbReference type="NCBI Taxonomy" id="702745"/>
    <lineage>
        <taxon>Bacteria</taxon>
        <taxon>Pseudomonadati</taxon>
        <taxon>Bacteroidota</taxon>
        <taxon>Flavobacteriia</taxon>
        <taxon>Flavobacteriales</taxon>
        <taxon>Flavobacteriaceae</taxon>
        <taxon>Myroides</taxon>
    </lineage>
</organism>
<dbReference type="AlphaFoldDB" id="A0A1G8EB22"/>
<evidence type="ECO:0000313" key="2">
    <source>
        <dbReference type="Proteomes" id="UP000243588"/>
    </source>
</evidence>